<dbReference type="AlphaFoldDB" id="Q6CKT3"/>
<protein>
    <submittedName>
        <fullName evidence="1">KLLA0F08283p</fullName>
    </submittedName>
</protein>
<evidence type="ECO:0000313" key="2">
    <source>
        <dbReference type="Proteomes" id="UP000000598"/>
    </source>
</evidence>
<dbReference type="InParanoid" id="Q6CKT3"/>
<dbReference type="PaxDb" id="284590-Q6CKT3"/>
<dbReference type="RefSeq" id="XP_455456.1">
    <property type="nucleotide sequence ID" value="XM_455456.1"/>
</dbReference>
<dbReference type="EMBL" id="CR382126">
    <property type="protein sequence ID" value="CAG98164.1"/>
    <property type="molecule type" value="Genomic_DNA"/>
</dbReference>
<proteinExistence type="predicted"/>
<dbReference type="STRING" id="284590.Q6CKT3"/>
<dbReference type="HOGENOM" id="CLU_1563102_0_0_1"/>
<organism evidence="1 2">
    <name type="scientific">Kluyveromyces lactis (strain ATCC 8585 / CBS 2359 / DSM 70799 / NBRC 1267 / NRRL Y-1140 / WM37)</name>
    <name type="common">Yeast</name>
    <name type="synonym">Candida sphaerica</name>
    <dbReference type="NCBI Taxonomy" id="284590"/>
    <lineage>
        <taxon>Eukaryota</taxon>
        <taxon>Fungi</taxon>
        <taxon>Dikarya</taxon>
        <taxon>Ascomycota</taxon>
        <taxon>Saccharomycotina</taxon>
        <taxon>Saccharomycetes</taxon>
        <taxon>Saccharomycetales</taxon>
        <taxon>Saccharomycetaceae</taxon>
        <taxon>Kluyveromyces</taxon>
    </lineage>
</organism>
<keyword evidence="2" id="KW-1185">Reference proteome</keyword>
<dbReference type="KEGG" id="kla:KLLA0_F08283g"/>
<dbReference type="GeneID" id="2895789"/>
<sequence length="171" mass="20239">MNSVLKMNTELGYQEYLEKITLEANGVTSDETTLHSKVADIFREEIEVNGCLRESFNVYEDVDGNIEKWRSQIWLERPEMSAEVRYAYLKHQELCLERLISKTLPKQLIVQEEMLKSVTEQIRGVLETQKQQLEQLSQYRTNMEESHRQEIDSLNNRWRLTLNDNLEKATI</sequence>
<accession>Q6CKT3</accession>
<name>Q6CKT3_KLULA</name>
<reference evidence="1 2" key="1">
    <citation type="journal article" date="2004" name="Nature">
        <title>Genome evolution in yeasts.</title>
        <authorList>
            <consortium name="Genolevures"/>
            <person name="Dujon B."/>
            <person name="Sherman D."/>
            <person name="Fischer G."/>
            <person name="Durrens P."/>
            <person name="Casaregola S."/>
            <person name="Lafontaine I."/>
            <person name="de Montigny J."/>
            <person name="Marck C."/>
            <person name="Neuveglise C."/>
            <person name="Talla E."/>
            <person name="Goffard N."/>
            <person name="Frangeul L."/>
            <person name="Aigle M."/>
            <person name="Anthouard V."/>
            <person name="Babour A."/>
            <person name="Barbe V."/>
            <person name="Barnay S."/>
            <person name="Blanchin S."/>
            <person name="Beckerich J.M."/>
            <person name="Beyne E."/>
            <person name="Bleykasten C."/>
            <person name="Boisrame A."/>
            <person name="Boyer J."/>
            <person name="Cattolico L."/>
            <person name="Confanioleri F."/>
            <person name="de Daruvar A."/>
            <person name="Despons L."/>
            <person name="Fabre E."/>
            <person name="Fairhead C."/>
            <person name="Ferry-Dumazet H."/>
            <person name="Groppi A."/>
            <person name="Hantraye F."/>
            <person name="Hennequin C."/>
            <person name="Jauniaux N."/>
            <person name="Joyet P."/>
            <person name="Kachouri R."/>
            <person name="Kerrest A."/>
            <person name="Koszul R."/>
            <person name="Lemaire M."/>
            <person name="Lesur I."/>
            <person name="Ma L."/>
            <person name="Muller H."/>
            <person name="Nicaud J.M."/>
            <person name="Nikolski M."/>
            <person name="Oztas S."/>
            <person name="Ozier-Kalogeropoulos O."/>
            <person name="Pellenz S."/>
            <person name="Potier S."/>
            <person name="Richard G.F."/>
            <person name="Straub M.L."/>
            <person name="Suleau A."/>
            <person name="Swennene D."/>
            <person name="Tekaia F."/>
            <person name="Wesolowski-Louvel M."/>
            <person name="Westhof E."/>
            <person name="Wirth B."/>
            <person name="Zeniou-Meyer M."/>
            <person name="Zivanovic I."/>
            <person name="Bolotin-Fukuhara M."/>
            <person name="Thierry A."/>
            <person name="Bouchier C."/>
            <person name="Caudron B."/>
            <person name="Scarpelli C."/>
            <person name="Gaillardin C."/>
            <person name="Weissenbach J."/>
            <person name="Wincker P."/>
            <person name="Souciet J.L."/>
        </authorList>
    </citation>
    <scope>NUCLEOTIDE SEQUENCE [LARGE SCALE GENOMIC DNA]</scope>
    <source>
        <strain evidence="2">ATCC 8585 / CBS 2359 / DSM 70799 / NBRC 1267 / NRRL Y-1140 / WM37</strain>
    </source>
</reference>
<gene>
    <name evidence="1" type="ORF">KLLA0_F08283g</name>
</gene>
<evidence type="ECO:0000313" key="1">
    <source>
        <dbReference type="EMBL" id="CAG98164.1"/>
    </source>
</evidence>
<dbReference type="Proteomes" id="UP000000598">
    <property type="component" value="Chromosome F"/>
</dbReference>